<gene>
    <name evidence="14" type="ORF">SAMN04488034_102227</name>
</gene>
<dbReference type="InterPro" id="IPR014718">
    <property type="entry name" value="GH-type_carb-bd"/>
</dbReference>
<dbReference type="EC" id="5.1.3.3" evidence="6 11"/>
<evidence type="ECO:0000256" key="5">
    <source>
        <dbReference type="ARBA" id="ARBA00011245"/>
    </source>
</evidence>
<dbReference type="InterPro" id="IPR047215">
    <property type="entry name" value="Galactose_mutarotase-like"/>
</dbReference>
<evidence type="ECO:0000256" key="4">
    <source>
        <dbReference type="ARBA" id="ARBA00006206"/>
    </source>
</evidence>
<dbReference type="InterPro" id="IPR015443">
    <property type="entry name" value="Aldose_1-epimerase"/>
</dbReference>
<dbReference type="GO" id="GO:0033499">
    <property type="term" value="P:galactose catabolic process via UDP-galactose, Leloir pathway"/>
    <property type="evidence" value="ECO:0007669"/>
    <property type="project" value="TreeGrafter"/>
</dbReference>
<keyword evidence="10 11" id="KW-0119">Carbohydrate metabolism</keyword>
<dbReference type="InterPro" id="IPR011013">
    <property type="entry name" value="Gal_mutarotase_sf_dom"/>
</dbReference>
<dbReference type="PIRSF" id="PIRSF005096">
    <property type="entry name" value="GALM"/>
    <property type="match status" value="1"/>
</dbReference>
<name>A0A1H5LDI7_9FLAO</name>
<dbReference type="PROSITE" id="PS00545">
    <property type="entry name" value="ALDOSE_1_EPIMERASE"/>
    <property type="match status" value="1"/>
</dbReference>
<dbReference type="GO" id="GO:0030246">
    <property type="term" value="F:carbohydrate binding"/>
    <property type="evidence" value="ECO:0007669"/>
    <property type="project" value="InterPro"/>
</dbReference>
<dbReference type="OrthoDB" id="9779408at2"/>
<dbReference type="RefSeq" id="WP_093112563.1">
    <property type="nucleotide sequence ID" value="NZ_FNGG01000002.1"/>
</dbReference>
<evidence type="ECO:0000256" key="8">
    <source>
        <dbReference type="ARBA" id="ARBA00022837"/>
    </source>
</evidence>
<dbReference type="EMBL" id="FNUG01000002">
    <property type="protein sequence ID" value="SEE74627.1"/>
    <property type="molecule type" value="Genomic_DNA"/>
</dbReference>
<dbReference type="UniPathway" id="UPA00242"/>
<dbReference type="Proteomes" id="UP000199448">
    <property type="component" value="Unassembled WGS sequence"/>
</dbReference>
<dbReference type="PANTHER" id="PTHR10091:SF0">
    <property type="entry name" value="GALACTOSE MUTAROTASE"/>
    <property type="match status" value="1"/>
</dbReference>
<dbReference type="InterPro" id="IPR008183">
    <property type="entry name" value="Aldose_1/G6P_1-epimerase"/>
</dbReference>
<reference evidence="14 15" key="1">
    <citation type="submission" date="2016-10" db="EMBL/GenBank/DDBJ databases">
        <authorList>
            <person name="de Groot N.N."/>
        </authorList>
    </citation>
    <scope>NUCLEOTIDE SEQUENCE [LARGE SCALE GENOMIC DNA]</scope>
    <source>
        <strain evidence="14 15">DSM 23553</strain>
    </source>
</reference>
<evidence type="ECO:0000256" key="13">
    <source>
        <dbReference type="PIRSR" id="PIRSR005096-3"/>
    </source>
</evidence>
<sequence>MKELKVVSLVNSRGTELKIGNFGATVLSLKLCNRGKTVNVVTGPEDPADYISAIYRKKGKFFGASVGRFAGRIAEGSFSIEGSKYQVSSKEGVHLHGGQNGFSYKFWKIETTSEGPDPSVTLSYCSPHGEEGFPGELRVKVRYVLTEINEVWIDYSAETDRPTIVNLTNHTYFNLNGFGDVRGHELRIDADKALEVDEKLLPTGKFSEVRATECDFQQQKMIDEIPLDTTFVFSTGTEEREKVHLKGDQSGISLSVISNQPAVVVYVPEELPDNWQYSTIIGKSRQAICLETQVHPDAPNHQHFPSVELRQGEEYQNSTRWIFKTES</sequence>
<comment type="similarity">
    <text evidence="4 11">Belongs to the aldose epimerase family.</text>
</comment>
<comment type="catalytic activity">
    <reaction evidence="1 11">
        <text>alpha-D-glucose = beta-D-glucose</text>
        <dbReference type="Rhea" id="RHEA:10264"/>
        <dbReference type="ChEBI" id="CHEBI:15903"/>
        <dbReference type="ChEBI" id="CHEBI:17925"/>
        <dbReference type="EC" id="5.1.3.3"/>
    </reaction>
</comment>
<feature type="active site" description="Proton donor" evidence="12">
    <location>
        <position position="170"/>
    </location>
</feature>
<comment type="subunit">
    <text evidence="5">Monomer.</text>
</comment>
<accession>A0A1H5LDI7</accession>
<evidence type="ECO:0000256" key="6">
    <source>
        <dbReference type="ARBA" id="ARBA00013185"/>
    </source>
</evidence>
<evidence type="ECO:0000256" key="1">
    <source>
        <dbReference type="ARBA" id="ARBA00001614"/>
    </source>
</evidence>
<dbReference type="SUPFAM" id="SSF74650">
    <property type="entry name" value="Galactose mutarotase-like"/>
    <property type="match status" value="1"/>
</dbReference>
<comment type="cofactor">
    <cofactor evidence="2">
        <name>Ca(2+)</name>
        <dbReference type="ChEBI" id="CHEBI:29108"/>
    </cofactor>
</comment>
<evidence type="ECO:0000256" key="3">
    <source>
        <dbReference type="ARBA" id="ARBA00005028"/>
    </source>
</evidence>
<dbReference type="GO" id="GO:0004034">
    <property type="term" value="F:aldose 1-epimerase activity"/>
    <property type="evidence" value="ECO:0007669"/>
    <property type="project" value="UniProtKB-EC"/>
</dbReference>
<proteinExistence type="inferred from homology"/>
<feature type="binding site" evidence="13">
    <location>
        <begin position="170"/>
        <end position="172"/>
    </location>
    <ligand>
        <name>beta-D-galactose</name>
        <dbReference type="ChEBI" id="CHEBI:27667"/>
    </ligand>
</feature>
<comment type="pathway">
    <text evidence="3 11">Carbohydrate metabolism; hexose metabolism.</text>
</comment>
<dbReference type="Pfam" id="PF01263">
    <property type="entry name" value="Aldose_epim"/>
    <property type="match status" value="1"/>
</dbReference>
<evidence type="ECO:0000313" key="14">
    <source>
        <dbReference type="EMBL" id="SEE74627.1"/>
    </source>
</evidence>
<keyword evidence="9 11" id="KW-0413">Isomerase</keyword>
<evidence type="ECO:0000256" key="9">
    <source>
        <dbReference type="ARBA" id="ARBA00023235"/>
    </source>
</evidence>
<keyword evidence="15" id="KW-1185">Reference proteome</keyword>
<dbReference type="PANTHER" id="PTHR10091">
    <property type="entry name" value="ALDOSE-1-EPIMERASE"/>
    <property type="match status" value="1"/>
</dbReference>
<dbReference type="Gene3D" id="2.70.98.10">
    <property type="match status" value="1"/>
</dbReference>
<dbReference type="GO" id="GO:0005737">
    <property type="term" value="C:cytoplasm"/>
    <property type="evidence" value="ECO:0007669"/>
    <property type="project" value="TreeGrafter"/>
</dbReference>
<evidence type="ECO:0000256" key="11">
    <source>
        <dbReference type="PIRNR" id="PIRNR005096"/>
    </source>
</evidence>
<organism evidence="14 15">
    <name type="scientific">Salinimicrobium catena</name>
    <dbReference type="NCBI Taxonomy" id="390640"/>
    <lineage>
        <taxon>Bacteria</taxon>
        <taxon>Pseudomonadati</taxon>
        <taxon>Bacteroidota</taxon>
        <taxon>Flavobacteriia</taxon>
        <taxon>Flavobacteriales</taxon>
        <taxon>Flavobacteriaceae</taxon>
        <taxon>Salinimicrobium</taxon>
    </lineage>
</organism>
<evidence type="ECO:0000313" key="15">
    <source>
        <dbReference type="Proteomes" id="UP000199448"/>
    </source>
</evidence>
<dbReference type="STRING" id="390640.SAMN04488034_102227"/>
<dbReference type="GO" id="GO:0006006">
    <property type="term" value="P:glucose metabolic process"/>
    <property type="evidence" value="ECO:0007669"/>
    <property type="project" value="TreeGrafter"/>
</dbReference>
<evidence type="ECO:0000256" key="12">
    <source>
        <dbReference type="PIRSR" id="PIRSR005096-1"/>
    </source>
</evidence>
<evidence type="ECO:0000256" key="7">
    <source>
        <dbReference type="ARBA" id="ARBA00014165"/>
    </source>
</evidence>
<dbReference type="AlphaFoldDB" id="A0A1H5LDI7"/>
<evidence type="ECO:0000256" key="2">
    <source>
        <dbReference type="ARBA" id="ARBA00001913"/>
    </source>
</evidence>
<keyword evidence="8" id="KW-0106">Calcium</keyword>
<feature type="active site" description="Proton acceptor" evidence="12">
    <location>
        <position position="291"/>
    </location>
</feature>
<dbReference type="CDD" id="cd09019">
    <property type="entry name" value="galactose_mutarotase_like"/>
    <property type="match status" value="1"/>
</dbReference>
<evidence type="ECO:0000256" key="10">
    <source>
        <dbReference type="ARBA" id="ARBA00023277"/>
    </source>
</evidence>
<dbReference type="InterPro" id="IPR018052">
    <property type="entry name" value="Ald1_epimerase_CS"/>
</dbReference>
<protein>
    <recommendedName>
        <fullName evidence="7 11">Aldose 1-epimerase</fullName>
        <ecNumber evidence="6 11">5.1.3.3</ecNumber>
    </recommendedName>
</protein>